<comment type="caution">
    <text evidence="8">The sequence shown here is derived from an EMBL/GenBank/DDBJ whole genome shotgun (WGS) entry which is preliminary data.</text>
</comment>
<evidence type="ECO:0000313" key="9">
    <source>
        <dbReference type="Proteomes" id="UP000557566"/>
    </source>
</evidence>
<dbReference type="InterPro" id="IPR012308">
    <property type="entry name" value="DNA_ligase_ATP-dep_N"/>
</dbReference>
<dbReference type="Gene3D" id="1.10.3260.10">
    <property type="entry name" value="DNA ligase, ATP-dependent, N-terminal domain"/>
    <property type="match status" value="1"/>
</dbReference>
<dbReference type="PANTHER" id="PTHR45997">
    <property type="entry name" value="DNA LIGASE 4"/>
    <property type="match status" value="1"/>
</dbReference>
<keyword evidence="4" id="KW-0067">ATP-binding</keyword>
<gene>
    <name evidence="8" type="ORF">G6O67_002920</name>
</gene>
<evidence type="ECO:0000256" key="3">
    <source>
        <dbReference type="ARBA" id="ARBA00022741"/>
    </source>
</evidence>
<evidence type="ECO:0000313" key="8">
    <source>
        <dbReference type="EMBL" id="KAF4511087.1"/>
    </source>
</evidence>
<dbReference type="PROSITE" id="PS50160">
    <property type="entry name" value="DNA_LIGASE_A3"/>
    <property type="match status" value="1"/>
</dbReference>
<dbReference type="InterPro" id="IPR036599">
    <property type="entry name" value="DNA_ligase_N_sf"/>
</dbReference>
<dbReference type="GO" id="GO:0006297">
    <property type="term" value="P:nucleotide-excision repair, DNA gap filling"/>
    <property type="evidence" value="ECO:0007669"/>
    <property type="project" value="TreeGrafter"/>
</dbReference>
<dbReference type="InterPro" id="IPR012340">
    <property type="entry name" value="NA-bd_OB-fold"/>
</dbReference>
<evidence type="ECO:0000256" key="2">
    <source>
        <dbReference type="ARBA" id="ARBA00022598"/>
    </source>
</evidence>
<dbReference type="Gene3D" id="2.40.50.140">
    <property type="entry name" value="Nucleic acid-binding proteins"/>
    <property type="match status" value="1"/>
</dbReference>
<evidence type="ECO:0000256" key="4">
    <source>
        <dbReference type="ARBA" id="ARBA00022840"/>
    </source>
</evidence>
<dbReference type="GO" id="GO:0006310">
    <property type="term" value="P:DNA recombination"/>
    <property type="evidence" value="ECO:0007669"/>
    <property type="project" value="InterPro"/>
</dbReference>
<dbReference type="GO" id="GO:0006303">
    <property type="term" value="P:double-strand break repair via nonhomologous end joining"/>
    <property type="evidence" value="ECO:0007669"/>
    <property type="project" value="TreeGrafter"/>
</dbReference>
<accession>A0A8H4PV91</accession>
<reference evidence="8 9" key="1">
    <citation type="journal article" date="2020" name="Genome Biol. Evol.">
        <title>A new high-quality draft genome assembly of the Chinese cordyceps Ophiocordyceps sinensis.</title>
        <authorList>
            <person name="Shu R."/>
            <person name="Zhang J."/>
            <person name="Meng Q."/>
            <person name="Zhang H."/>
            <person name="Zhou G."/>
            <person name="Li M."/>
            <person name="Wu P."/>
            <person name="Zhao Y."/>
            <person name="Chen C."/>
            <person name="Qin Q."/>
        </authorList>
    </citation>
    <scope>NUCLEOTIDE SEQUENCE [LARGE SCALE GENOMIC DNA]</scope>
    <source>
        <strain evidence="8 9">IOZ07</strain>
    </source>
</reference>
<dbReference type="InterPro" id="IPR012310">
    <property type="entry name" value="DNA_ligase_ATP-dep_cent"/>
</dbReference>
<evidence type="ECO:0000256" key="6">
    <source>
        <dbReference type="SAM" id="MobiDB-lite"/>
    </source>
</evidence>
<keyword evidence="2" id="KW-0436">Ligase</keyword>
<dbReference type="GO" id="GO:0003910">
    <property type="term" value="F:DNA ligase (ATP) activity"/>
    <property type="evidence" value="ECO:0007669"/>
    <property type="project" value="InterPro"/>
</dbReference>
<keyword evidence="5" id="KW-0539">Nucleus</keyword>
<proteinExistence type="inferred from homology"/>
<dbReference type="Pfam" id="PF04675">
    <property type="entry name" value="DNA_ligase_A_N"/>
    <property type="match status" value="1"/>
</dbReference>
<dbReference type="Pfam" id="PF01068">
    <property type="entry name" value="DNA_ligase_A_M"/>
    <property type="match status" value="1"/>
</dbReference>
<dbReference type="SUPFAM" id="SSF56091">
    <property type="entry name" value="DNA ligase/mRNA capping enzyme, catalytic domain"/>
    <property type="match status" value="1"/>
</dbReference>
<name>A0A8H4PV91_9HYPO</name>
<evidence type="ECO:0000259" key="7">
    <source>
        <dbReference type="PROSITE" id="PS50160"/>
    </source>
</evidence>
<sequence>MPLQFSLVCDLLDECQRLGFTRRPNKQVIHEWFARNRGCIDAHDTDLSALLSTLLPEKRTDRVFCIQAPRLEKIIARALMLGSSRVAELARYKKPGLGLDLADCVERILATTPNPQSTKRGEITVEEIDDVLDALASKIRWSSPAIRSRAQCEPDALAGTYRRLGAREAKWFTRLILKDFQPLILESDLVYACCHPLLPPILKIYNDFATAIKVIRDVKGSMLPNSTRSYRSKRTALLVLKPQLGIKVGRQDWFKARSIKHCVNMGHGRMSVEEKIDGEFCQIHVGITGQSHRIQIFSKSGKDSTEDRKGLRGVIIESLQLGLSGGKIQKRCILEGELVVYSHLEHKILPFHRIRNHVTRRGLFLNTEDDSPPKSWESLMMVYYDILLLDDRSLLDVRHSERFKLLERVVHPSKGRAELVPRHVIDFAHGLAVSELRKAFANVIVNKGEGLVLKPDEPYFNFHHDNQPFGGRCVKLKKEYIGNLGDVGDFAVVGAGYLAFEARSYAISNLQWTHFYVGCLDNKEQVQRWNATPEFTVVSVVELNEKQLQTLVKFGNPLPIPLAENNTTRLKIPSGIQTGPPLAFVFRNPLVFDLRCFSFDKPGNTGFWTLRFPVVSKIHFDRDFSDTTSFEELQNLAKEATTAPGLEDSQENLTWIARLEGADPRGLPVDAVQNSPRQPLVDINDNASPHPAMICVKWAENDAAISTTEGRPGDDKQRALDEMLVETRSSKELENDTVSEKHEVCGDTTSKTSAKGTARTVTLENKHLENKHLENKHLENKHLENKHLPPRSPNAVLGCAMNTTTAGAEAGCSYTGMECQVAMFTILVSPSLLAESAESAQLLKAHGVLDATTSVNEWAELARAGSAPRASSKRGQAKILLVESVNNPAETRDILARIGEARDELPRRQRDLITVYDWRVLRHITVMEDESIVNKYYDGFQDPWRRWYCGII</sequence>
<dbReference type="Gene3D" id="3.30.470.30">
    <property type="entry name" value="DNA ligase/mRNA capping enzyme"/>
    <property type="match status" value="1"/>
</dbReference>
<dbReference type="GO" id="GO:0003677">
    <property type="term" value="F:DNA binding"/>
    <property type="evidence" value="ECO:0007669"/>
    <property type="project" value="InterPro"/>
</dbReference>
<dbReference type="PANTHER" id="PTHR45997:SF2">
    <property type="entry name" value="ATP DEPENDENT DNA LIGASE DOMAIN PROTEIN (AFU_ORTHOLOGUE AFUA_5G02430)"/>
    <property type="match status" value="1"/>
</dbReference>
<keyword evidence="3" id="KW-0547">Nucleotide-binding</keyword>
<dbReference type="OrthoDB" id="2160351at2759"/>
<evidence type="ECO:0000256" key="1">
    <source>
        <dbReference type="ARBA" id="ARBA00007572"/>
    </source>
</evidence>
<dbReference type="AlphaFoldDB" id="A0A8H4PV91"/>
<evidence type="ECO:0000256" key="5">
    <source>
        <dbReference type="ARBA" id="ARBA00023242"/>
    </source>
</evidence>
<dbReference type="GO" id="GO:0005524">
    <property type="term" value="F:ATP binding"/>
    <property type="evidence" value="ECO:0007669"/>
    <property type="project" value="UniProtKB-KW"/>
</dbReference>
<feature type="domain" description="ATP-dependent DNA ligase family profile" evidence="7">
    <location>
        <begin position="384"/>
        <end position="521"/>
    </location>
</feature>
<feature type="region of interest" description="Disordered" evidence="6">
    <location>
        <begin position="729"/>
        <end position="756"/>
    </location>
</feature>
<organism evidence="8 9">
    <name type="scientific">Ophiocordyceps sinensis</name>
    <dbReference type="NCBI Taxonomy" id="72228"/>
    <lineage>
        <taxon>Eukaryota</taxon>
        <taxon>Fungi</taxon>
        <taxon>Dikarya</taxon>
        <taxon>Ascomycota</taxon>
        <taxon>Pezizomycotina</taxon>
        <taxon>Sordariomycetes</taxon>
        <taxon>Hypocreomycetidae</taxon>
        <taxon>Hypocreales</taxon>
        <taxon>Ophiocordycipitaceae</taxon>
        <taxon>Ophiocordyceps</taxon>
    </lineage>
</organism>
<dbReference type="EMBL" id="JAAVMX010000003">
    <property type="protein sequence ID" value="KAF4511087.1"/>
    <property type="molecule type" value="Genomic_DNA"/>
</dbReference>
<protein>
    <recommendedName>
        <fullName evidence="7">ATP-dependent DNA ligase family profile domain-containing protein</fullName>
    </recommendedName>
</protein>
<keyword evidence="9" id="KW-1185">Reference proteome</keyword>
<dbReference type="InterPro" id="IPR029710">
    <property type="entry name" value="LIG4"/>
</dbReference>
<feature type="compositionally biased region" description="Basic and acidic residues" evidence="6">
    <location>
        <begin position="729"/>
        <end position="745"/>
    </location>
</feature>
<dbReference type="GO" id="GO:0032807">
    <property type="term" value="C:DNA ligase IV complex"/>
    <property type="evidence" value="ECO:0007669"/>
    <property type="project" value="TreeGrafter"/>
</dbReference>
<feature type="compositionally biased region" description="Polar residues" evidence="6">
    <location>
        <begin position="747"/>
        <end position="756"/>
    </location>
</feature>
<comment type="similarity">
    <text evidence="1">Belongs to the ATP-dependent DNA ligase family.</text>
</comment>
<dbReference type="Proteomes" id="UP000557566">
    <property type="component" value="Unassembled WGS sequence"/>
</dbReference>